<evidence type="ECO:0008006" key="7">
    <source>
        <dbReference type="Google" id="ProtNLM"/>
    </source>
</evidence>
<dbReference type="AlphaFoldDB" id="A0A4S4KAZ3"/>
<proteinExistence type="predicted"/>
<feature type="compositionally biased region" description="Acidic residues" evidence="2">
    <location>
        <begin position="39"/>
        <end position="53"/>
    </location>
</feature>
<evidence type="ECO:0000256" key="1">
    <source>
        <dbReference type="ARBA" id="ARBA00022553"/>
    </source>
</evidence>
<protein>
    <recommendedName>
        <fullName evidence="7">Ubinuclein middle domain-containing protein</fullName>
    </recommendedName>
</protein>
<keyword evidence="1" id="KW-0597">Phosphoprotein</keyword>
<feature type="domain" description="Ubinuclein middle" evidence="4">
    <location>
        <begin position="214"/>
        <end position="463"/>
    </location>
</feature>
<dbReference type="Pfam" id="PF14075">
    <property type="entry name" value="UBN_AB"/>
    <property type="match status" value="1"/>
</dbReference>
<dbReference type="InterPro" id="IPR014840">
    <property type="entry name" value="HRD"/>
</dbReference>
<reference evidence="5 6" key="1">
    <citation type="submission" date="2019-02" db="EMBL/GenBank/DDBJ databases">
        <title>Genome sequencing of the rare red list fungi Phellinidium pouzarii.</title>
        <authorList>
            <person name="Buettner E."/>
            <person name="Kellner H."/>
        </authorList>
    </citation>
    <scope>NUCLEOTIDE SEQUENCE [LARGE SCALE GENOMIC DNA]</scope>
    <source>
        <strain evidence="5 6">DSM 108285</strain>
    </source>
</reference>
<feature type="compositionally biased region" description="Low complexity" evidence="2">
    <location>
        <begin position="377"/>
        <end position="391"/>
    </location>
</feature>
<evidence type="ECO:0000259" key="3">
    <source>
        <dbReference type="Pfam" id="PF08729"/>
    </source>
</evidence>
<feature type="compositionally biased region" description="Basic and acidic residues" evidence="2">
    <location>
        <begin position="321"/>
        <end position="338"/>
    </location>
</feature>
<gene>
    <name evidence="5" type="ORF">EW145_g8015</name>
</gene>
<feature type="non-terminal residue" evidence="5">
    <location>
        <position position="1"/>
    </location>
</feature>
<comment type="caution">
    <text evidence="5">The sequence shown here is derived from an EMBL/GenBank/DDBJ whole genome shotgun (WGS) entry which is preliminary data.</text>
</comment>
<feature type="compositionally biased region" description="Basic residues" evidence="2">
    <location>
        <begin position="58"/>
        <end position="71"/>
    </location>
</feature>
<dbReference type="Pfam" id="PF08729">
    <property type="entry name" value="HUN"/>
    <property type="match status" value="1"/>
</dbReference>
<keyword evidence="6" id="KW-1185">Reference proteome</keyword>
<organism evidence="5 6">
    <name type="scientific">Phellinidium pouzarii</name>
    <dbReference type="NCBI Taxonomy" id="167371"/>
    <lineage>
        <taxon>Eukaryota</taxon>
        <taxon>Fungi</taxon>
        <taxon>Dikarya</taxon>
        <taxon>Basidiomycota</taxon>
        <taxon>Agaricomycotina</taxon>
        <taxon>Agaricomycetes</taxon>
        <taxon>Hymenochaetales</taxon>
        <taxon>Hymenochaetaceae</taxon>
        <taxon>Phellinidium</taxon>
    </lineage>
</organism>
<dbReference type="InterPro" id="IPR026947">
    <property type="entry name" value="UBN_middle_dom"/>
</dbReference>
<accession>A0A4S4KAZ3</accession>
<evidence type="ECO:0000259" key="4">
    <source>
        <dbReference type="Pfam" id="PF14075"/>
    </source>
</evidence>
<dbReference type="Proteomes" id="UP000308199">
    <property type="component" value="Unassembled WGS sequence"/>
</dbReference>
<dbReference type="OrthoDB" id="5576775at2759"/>
<feature type="region of interest" description="Disordered" evidence="2">
    <location>
        <begin position="321"/>
        <end position="392"/>
    </location>
</feature>
<feature type="compositionally biased region" description="Low complexity" evidence="2">
    <location>
        <begin position="339"/>
        <end position="351"/>
    </location>
</feature>
<evidence type="ECO:0000313" key="5">
    <source>
        <dbReference type="EMBL" id="THG95144.1"/>
    </source>
</evidence>
<name>A0A4S4KAZ3_9AGAM</name>
<feature type="domain" description="Hpc2-related" evidence="3">
    <location>
        <begin position="74"/>
        <end position="112"/>
    </location>
</feature>
<feature type="region of interest" description="Disordered" evidence="2">
    <location>
        <begin position="118"/>
        <end position="146"/>
    </location>
</feature>
<feature type="compositionally biased region" description="Basic and acidic residues" evidence="2">
    <location>
        <begin position="118"/>
        <end position="133"/>
    </location>
</feature>
<evidence type="ECO:0000256" key="2">
    <source>
        <dbReference type="SAM" id="MobiDB-lite"/>
    </source>
</evidence>
<feature type="region of interest" description="Disordered" evidence="2">
    <location>
        <begin position="19"/>
        <end position="77"/>
    </location>
</feature>
<sequence>RLEIRLGGPDNYAVDIAKLARESGQRPPTPPPVKRDTSDSEGEAADDDDDDDDERPKGKGKGKGNAGKKKSLAAEYYDIDDPFIDDSELAMDERTYFAQTKQQGFYVSSGEVALLKDKAKARDRELREHERTPGKKPKSKKNPVPTIIPLAGLAGRQRCGRDHACSEPDAPITVSDTEEAKAYASANGLKRKATGADVPSNGKKKRKTIEIEMFHPDLQTALHELKAAIAHESFEQKGKFPPSIKPVLARVALKAIVCGEYNDSFFSLMPKLFIYNKFTMTKLIKRTVYADHQKLLLARQDELLEALAALAEEGFARAQEEHEKSVMGWERRQEKAKAEAVSASAEGSPVPGSATPSVHDAALPGADSGMDVDGAQKDGASGAAAAHSSQHMPTKRYRLTERMRNIIWELVVLSNESCRIENEKNTLENSTVQVSEQGTRKVLYQKIVAAFPEGWMSSGQISREVSVMKKRFEAQQAEENAAS</sequence>
<dbReference type="EMBL" id="SGPK01001010">
    <property type="protein sequence ID" value="THG95144.1"/>
    <property type="molecule type" value="Genomic_DNA"/>
</dbReference>
<evidence type="ECO:0000313" key="6">
    <source>
        <dbReference type="Proteomes" id="UP000308199"/>
    </source>
</evidence>